<dbReference type="EMBL" id="CP017141">
    <property type="protein sequence ID" value="AOM79246.1"/>
    <property type="molecule type" value="Genomic_DNA"/>
</dbReference>
<sequence length="283" mass="33461">MEIKNLHRPFEVEFLELTSYPVREHRNTFFEMVFILDGKGIQSINNHKLAYSANKLFLIFPQDSHGFEIHSPTSFFFIRFNESYLKGLGKEWVQKLEFMFHSHNHLPGCILNNISDKPLIRALAEALIREQQSPQVHQEEVIRQIINTLITVAARNLSIDTHSSVKRDQTNFPIHLLNYIHQHIYFPDQLKAEKIADHFHISPTYISEYFRSKTGESLQQYISEYRLKLIETRLRFTDMQINEIVLEFGLTDASHLNRIFKKHKGLNPSTYKKMHHYSYSRTS</sequence>
<evidence type="ECO:0000256" key="2">
    <source>
        <dbReference type="ARBA" id="ARBA00023125"/>
    </source>
</evidence>
<accession>A0A1D7QKP8</accession>
<dbReference type="PANTHER" id="PTHR43280">
    <property type="entry name" value="ARAC-FAMILY TRANSCRIPTIONAL REGULATOR"/>
    <property type="match status" value="1"/>
</dbReference>
<keyword evidence="6" id="KW-1185">Reference proteome</keyword>
<dbReference type="InterPro" id="IPR014710">
    <property type="entry name" value="RmlC-like_jellyroll"/>
</dbReference>
<protein>
    <submittedName>
        <fullName evidence="5">Transcriptional regulator</fullName>
    </submittedName>
</protein>
<dbReference type="InterPro" id="IPR003313">
    <property type="entry name" value="AraC-bd"/>
</dbReference>
<evidence type="ECO:0000313" key="6">
    <source>
        <dbReference type="Proteomes" id="UP000094313"/>
    </source>
</evidence>
<dbReference type="PROSITE" id="PS01124">
    <property type="entry name" value="HTH_ARAC_FAMILY_2"/>
    <property type="match status" value="1"/>
</dbReference>
<reference evidence="5 6" key="1">
    <citation type="submission" date="2016-08" db="EMBL/GenBank/DDBJ databases">
        <authorList>
            <person name="Seilhamer J.J."/>
        </authorList>
    </citation>
    <scope>NUCLEOTIDE SEQUENCE [LARGE SCALE GENOMIC DNA]</scope>
    <source>
        <strain evidence="5 6">DX4</strain>
    </source>
</reference>
<name>A0A1D7QKP8_9SPHI</name>
<evidence type="ECO:0000313" key="5">
    <source>
        <dbReference type="EMBL" id="AOM79246.1"/>
    </source>
</evidence>
<gene>
    <name evidence="5" type="ORF">BFS30_19995</name>
</gene>
<dbReference type="GO" id="GO:0003700">
    <property type="term" value="F:DNA-binding transcription factor activity"/>
    <property type="evidence" value="ECO:0007669"/>
    <property type="project" value="InterPro"/>
</dbReference>
<dbReference type="Pfam" id="PF12833">
    <property type="entry name" value="HTH_18"/>
    <property type="match status" value="1"/>
</dbReference>
<dbReference type="Pfam" id="PF02311">
    <property type="entry name" value="AraC_binding"/>
    <property type="match status" value="1"/>
</dbReference>
<feature type="domain" description="HTH araC/xylS-type" evidence="4">
    <location>
        <begin position="174"/>
        <end position="274"/>
    </location>
</feature>
<dbReference type="SMART" id="SM00342">
    <property type="entry name" value="HTH_ARAC"/>
    <property type="match status" value="1"/>
</dbReference>
<dbReference type="Proteomes" id="UP000094313">
    <property type="component" value="Chromosome"/>
</dbReference>
<organism evidence="5 6">
    <name type="scientific">Pedobacter steynii</name>
    <dbReference type="NCBI Taxonomy" id="430522"/>
    <lineage>
        <taxon>Bacteria</taxon>
        <taxon>Pseudomonadati</taxon>
        <taxon>Bacteroidota</taxon>
        <taxon>Sphingobacteriia</taxon>
        <taxon>Sphingobacteriales</taxon>
        <taxon>Sphingobacteriaceae</taxon>
        <taxon>Pedobacter</taxon>
    </lineage>
</organism>
<dbReference type="PANTHER" id="PTHR43280:SF28">
    <property type="entry name" value="HTH-TYPE TRANSCRIPTIONAL ACTIVATOR RHAS"/>
    <property type="match status" value="1"/>
</dbReference>
<dbReference type="Gene3D" id="2.60.120.10">
    <property type="entry name" value="Jelly Rolls"/>
    <property type="match status" value="1"/>
</dbReference>
<dbReference type="Gene3D" id="1.10.10.60">
    <property type="entry name" value="Homeodomain-like"/>
    <property type="match status" value="2"/>
</dbReference>
<dbReference type="InterPro" id="IPR018060">
    <property type="entry name" value="HTH_AraC"/>
</dbReference>
<dbReference type="InterPro" id="IPR037923">
    <property type="entry name" value="HTH-like"/>
</dbReference>
<keyword evidence="3" id="KW-0804">Transcription</keyword>
<dbReference type="KEGG" id="psty:BFS30_19995"/>
<dbReference type="RefSeq" id="WP_069380909.1">
    <property type="nucleotide sequence ID" value="NZ_CP017141.1"/>
</dbReference>
<evidence type="ECO:0000256" key="1">
    <source>
        <dbReference type="ARBA" id="ARBA00023015"/>
    </source>
</evidence>
<dbReference type="InterPro" id="IPR009057">
    <property type="entry name" value="Homeodomain-like_sf"/>
</dbReference>
<dbReference type="SUPFAM" id="SSF46689">
    <property type="entry name" value="Homeodomain-like"/>
    <property type="match status" value="1"/>
</dbReference>
<keyword evidence="1" id="KW-0805">Transcription regulation</keyword>
<evidence type="ECO:0000259" key="4">
    <source>
        <dbReference type="PROSITE" id="PS01124"/>
    </source>
</evidence>
<dbReference type="GO" id="GO:0043565">
    <property type="term" value="F:sequence-specific DNA binding"/>
    <property type="evidence" value="ECO:0007669"/>
    <property type="project" value="InterPro"/>
</dbReference>
<proteinExistence type="predicted"/>
<keyword evidence="2" id="KW-0238">DNA-binding</keyword>
<dbReference type="SUPFAM" id="SSF51215">
    <property type="entry name" value="Regulatory protein AraC"/>
    <property type="match status" value="1"/>
</dbReference>
<evidence type="ECO:0000256" key="3">
    <source>
        <dbReference type="ARBA" id="ARBA00023163"/>
    </source>
</evidence>
<dbReference type="OrthoDB" id="636258at2"/>
<dbReference type="AlphaFoldDB" id="A0A1D7QKP8"/>